<dbReference type="EMBL" id="WNKZ01000157">
    <property type="protein sequence ID" value="MTV56327.1"/>
    <property type="molecule type" value="Genomic_DNA"/>
</dbReference>
<dbReference type="AlphaFoldDB" id="A0A6I3T9I1"/>
<protein>
    <submittedName>
        <fullName evidence="2">Uncharacterized protein</fullName>
    </submittedName>
</protein>
<proteinExistence type="predicted"/>
<gene>
    <name evidence="2" type="ORF">GM672_26735</name>
</gene>
<reference evidence="2 3" key="1">
    <citation type="submission" date="2019-11" db="EMBL/GenBank/DDBJ databases">
        <title>Type strains purchased from KCTC, JCM and DSMZ.</title>
        <authorList>
            <person name="Lu H."/>
        </authorList>
    </citation>
    <scope>NUCLEOTIDE SEQUENCE [LARGE SCALE GENOMIC DNA]</scope>
    <source>
        <strain evidence="2 3">KCTC 52429</strain>
    </source>
</reference>
<organism evidence="2 3">
    <name type="scientific">Pseudoduganella buxea</name>
    <dbReference type="NCBI Taxonomy" id="1949069"/>
    <lineage>
        <taxon>Bacteria</taxon>
        <taxon>Pseudomonadati</taxon>
        <taxon>Pseudomonadota</taxon>
        <taxon>Betaproteobacteria</taxon>
        <taxon>Burkholderiales</taxon>
        <taxon>Oxalobacteraceae</taxon>
        <taxon>Telluria group</taxon>
        <taxon>Pseudoduganella</taxon>
    </lineage>
</organism>
<dbReference type="RefSeq" id="WP_155473551.1">
    <property type="nucleotide sequence ID" value="NZ_BMKG01000008.1"/>
</dbReference>
<feature type="region of interest" description="Disordered" evidence="1">
    <location>
        <begin position="1"/>
        <end position="48"/>
    </location>
</feature>
<comment type="caution">
    <text evidence="2">The sequence shown here is derived from an EMBL/GenBank/DDBJ whole genome shotgun (WGS) entry which is preliminary data.</text>
</comment>
<dbReference type="Proteomes" id="UP000430634">
    <property type="component" value="Unassembled WGS sequence"/>
</dbReference>
<sequence>MDVRQRGDLMQVKNVPEKTAPRGASAQPVSTFVPDPDVAKPTVDQIFA</sequence>
<evidence type="ECO:0000313" key="3">
    <source>
        <dbReference type="Proteomes" id="UP000430634"/>
    </source>
</evidence>
<accession>A0A6I3T9I1</accession>
<name>A0A6I3T9I1_9BURK</name>
<evidence type="ECO:0000256" key="1">
    <source>
        <dbReference type="SAM" id="MobiDB-lite"/>
    </source>
</evidence>
<evidence type="ECO:0000313" key="2">
    <source>
        <dbReference type="EMBL" id="MTV56327.1"/>
    </source>
</evidence>